<dbReference type="RefSeq" id="WP_253578058.1">
    <property type="nucleotide sequence ID" value="NZ_JAMFTQ010000008.1"/>
</dbReference>
<keyword evidence="2" id="KW-1185">Reference proteome</keyword>
<dbReference type="InterPro" id="IPR011990">
    <property type="entry name" value="TPR-like_helical_dom_sf"/>
</dbReference>
<gene>
    <name evidence="1" type="ORF">M5J20_07350</name>
</gene>
<comment type="caution">
    <text evidence="1">The sequence shown here is derived from an EMBL/GenBank/DDBJ whole genome shotgun (WGS) entry which is preliminary data.</text>
</comment>
<evidence type="ECO:0008006" key="3">
    <source>
        <dbReference type="Google" id="ProtNLM"/>
    </source>
</evidence>
<dbReference type="EMBL" id="JAMFTQ010000008">
    <property type="protein sequence ID" value="MCP1388005.1"/>
    <property type="molecule type" value="Genomic_DNA"/>
</dbReference>
<reference evidence="1" key="1">
    <citation type="submission" date="2022-05" db="EMBL/GenBank/DDBJ databases">
        <title>Corynebacterium sp. TA-R-1 sp. nov., isolated from human feces.</title>
        <authorList>
            <person name="Shamsuzzaman M."/>
            <person name="Dahal R.H."/>
        </authorList>
    </citation>
    <scope>NUCLEOTIDE SEQUENCE</scope>
    <source>
        <strain evidence="1">TA-R-1</strain>
    </source>
</reference>
<organism evidence="1 2">
    <name type="scientific">Corynebacterium stercoris</name>
    <dbReference type="NCBI Taxonomy" id="2943490"/>
    <lineage>
        <taxon>Bacteria</taxon>
        <taxon>Bacillati</taxon>
        <taxon>Actinomycetota</taxon>
        <taxon>Actinomycetes</taxon>
        <taxon>Mycobacteriales</taxon>
        <taxon>Corynebacteriaceae</taxon>
        <taxon>Corynebacterium</taxon>
    </lineage>
</organism>
<dbReference type="Proteomes" id="UP001204000">
    <property type="component" value="Unassembled WGS sequence"/>
</dbReference>
<evidence type="ECO:0000313" key="2">
    <source>
        <dbReference type="Proteomes" id="UP001204000"/>
    </source>
</evidence>
<accession>A0ABT1G1Y9</accession>
<name>A0ABT1G1Y9_9CORY</name>
<dbReference type="SUPFAM" id="SSF48452">
    <property type="entry name" value="TPR-like"/>
    <property type="match status" value="1"/>
</dbReference>
<sequence length="619" mass="66956">MDAIAETRRALRALDEMPDSAARVLAADTLVRRVREQGPEEMLPKALLQLVRAYVFGADGQEVFTPFAEVLRLYDTHPEYFDEDDTFNLFWAFKWIGDSLTLFPEVDPELARWLLDEMERRFRLAGYGMAAVAKAQYSWSVMHGDQAEAERAWNAWSSAGDDMDCAHCRRAEALHRLVRQQRYDEAIALGVLEGARCNRQPAGMHLELAKAHLHVGNAAACDAHLGISMATHDSTLRDVQRIGDWFELLARGNRLGDALGMLRTVGAGAVNGEGSPFHRLKFCLAVLRGLRAHPGAGELGTGIAALPTVASLADACGREAATLAAAFDRSAGNSRWADALAATRKSRVLLDLTGVDVADTAVRSQAAEDAQGAAVASDPFTAAEVLAQQELWDEASLLYRQAAFKRETAGDILGAGVAYAEEAQAAAMTGHVETAAATFYRAWENLTAAGADPGLLIQVAYAWANSEAQAVQRRGANLIPAGHSVLDAIDHLADVDTDAESQDDAFRSAQVHDIRARYLASRGETAEAAAEAVAAAEQFGTSGAIREAADAFLMAARLQRALGRYRDAEWSYESVIEARAATAQRSAVPAVLEEFVAFLKDTGQHDRAERVLKEHMGLD</sequence>
<evidence type="ECO:0000313" key="1">
    <source>
        <dbReference type="EMBL" id="MCP1388005.1"/>
    </source>
</evidence>
<proteinExistence type="predicted"/>
<protein>
    <recommendedName>
        <fullName evidence="3">Tetratricopeptide repeat protein</fullName>
    </recommendedName>
</protein>